<evidence type="ECO:0000313" key="12">
    <source>
        <dbReference type="EMBL" id="EMD41989.1"/>
    </source>
</evidence>
<dbReference type="Pfam" id="PF21505">
    <property type="entry name" value="RPN2_N"/>
    <property type="match status" value="1"/>
</dbReference>
<dbReference type="InterPro" id="IPR006139">
    <property type="entry name" value="D-isomer_2_OHA_DH_cat_dom"/>
</dbReference>
<protein>
    <recommendedName>
        <fullName evidence="3">26S proteasome regulatory subunit RPN2</fullName>
    </recommendedName>
</protein>
<dbReference type="GO" id="GO:0008540">
    <property type="term" value="C:proteasome regulatory particle, base subcomplex"/>
    <property type="evidence" value="ECO:0007669"/>
    <property type="project" value="TreeGrafter"/>
</dbReference>
<evidence type="ECO:0000259" key="8">
    <source>
        <dbReference type="Pfam" id="PF00389"/>
    </source>
</evidence>
<keyword evidence="4" id="KW-0677">Repeat</keyword>
<keyword evidence="13" id="KW-1185">Reference proteome</keyword>
<dbReference type="FunFam" id="1.25.10.10:FF:000017">
    <property type="entry name" value="26S proteasome non-ATPase regulatory subunit 1"/>
    <property type="match status" value="1"/>
</dbReference>
<dbReference type="GO" id="GO:0016616">
    <property type="term" value="F:oxidoreductase activity, acting on the CH-OH group of donors, NAD or NADP as acceptor"/>
    <property type="evidence" value="ECO:0007669"/>
    <property type="project" value="InterPro"/>
</dbReference>
<dbReference type="PANTHER" id="PTHR10943">
    <property type="entry name" value="26S PROTEASOME NON-ATPASE REGULATORY SUBUNIT"/>
    <property type="match status" value="1"/>
</dbReference>
<feature type="compositionally biased region" description="Polar residues" evidence="7">
    <location>
        <begin position="906"/>
        <end position="920"/>
    </location>
</feature>
<sequence>MVPRPQSSAAGVLALLSEPEPLLKQHALKQLNQLVSQFWAEISEHIALIEALYESEELPKEAHDAAALLASKVYYYLGEYDEALSFALGAGSAFEEQSRTRGAEEYVETVISKAIDRYIQARTADQPGPDGKIDPRLQGIIEGIFRRCIEDGEYKQAIGIALESHRLDIISQIYERTHDASLLSYTMDAVLDTAFSLSYRDQVLKFLFPLFPQPTSEIKSLHVHSLTRLLVTLSSPALTVPLLTSLVPQEKLLAYQFAFDLVEGGSQDFLEAVRRELPEGDEETKPIYDQLRQILLGQESIKLYLEFLKRNNKVDMLMLKNTKDALEPRSSIYHTALTLQNAFMHAGTTSDIFLRENLEWLGLASNWSKFSATAALGVIHKGHFEESMNILGPYLPQRNGAESGIPGAAYSEGGALYALGLVNAGVGSGQHVEEYLRETLKNAQSEVVQHGAALGLGVAGMGGKNAETYEELKQALFTDSANAGEAAGYAMGLIMLGTADKTSAEEMLMYARETQHEKIIRGIAIGLAFIYYGRQEEADDMVKTLLAEKDPILRYGGVYTVALAYAGTSNNNAVRQLLHIAVSDTSDDVRRAAVISLAFLLFKNPAQVPRIVQLLSESYNPHVRCGATLALGIACAGTGLQDAVEILEPMTKDSVDFVRQGAFIALGMVLVEQSEASAPSLAPTRALYQKIVSDKHEDPMARFGAALGQGLIDAGGRNVTISLQSRAGSRNTSAIVGMVLFCQFWYWYPLALCACLAFDPTGIIGLDGDLKAPKFEFISNAKPSLFAYPAATKPPKKEAVAKVATAVLSTTAKAKAREKKKAAADNDAMETVSARLYGDVEMKAEDGSKPGESSGAESPAEGEKAPSKRREPSYEKLSNFSRVTPAQMAYATFPQDGRYQPVRAVSTRSASSLKTSNKSPSALGLTSERYAGGGGILIMIDTRPNEEPEYIQFETQPVPAPPPAQAEQPQPAVPAPPAGRHIALDENAPEVGPPESFEVNRLAIDSYPETLHDEDALVKRLEPYTVVCAMRERTKFPASLLDRLPNLKLIATTGNWNAGIDVAHAASKGIVVSGTGGRGNSTLEHIWALILATVRYIAVEDVRVKSSQVPWQATFPMGLAGRTLGLVGVGRLGGATAKIAQAFNMEVIGWSPNLTPERAAAAGVTFIATKEELFRRSDIVSIQMVLSERTKHMISAADLALMKPSAFFINTSRGPLVDEDALVDVLKNRRIAGAGLDVYDVEPLPLDHPIRKLDNVTLSPHMGYVSDSNYEAFWGQTVDNIAGFLEGQPKRVISAR</sequence>
<feature type="domain" description="26S proteasome non-ATPase regulatory subunit 1/RPN2 N-terminal" evidence="11">
    <location>
        <begin position="8"/>
        <end position="312"/>
    </location>
</feature>
<feature type="region of interest" description="Disordered" evidence="7">
    <location>
        <begin position="903"/>
        <end position="928"/>
    </location>
</feature>
<dbReference type="Proteomes" id="UP000016930">
    <property type="component" value="Unassembled WGS sequence"/>
</dbReference>
<feature type="compositionally biased region" description="Low complexity" evidence="7">
    <location>
        <begin position="850"/>
        <end position="859"/>
    </location>
</feature>
<dbReference type="OrthoDB" id="261572at2759"/>
<evidence type="ECO:0000256" key="2">
    <source>
        <dbReference type="ARBA" id="ARBA00006308"/>
    </source>
</evidence>
<feature type="region of interest" description="Disordered" evidence="7">
    <location>
        <begin position="957"/>
        <end position="976"/>
    </location>
</feature>
<dbReference type="Pfam" id="PF18004">
    <property type="entry name" value="RPN2_C"/>
    <property type="match status" value="1"/>
</dbReference>
<keyword evidence="6" id="KW-0560">Oxidoreductase</keyword>
<proteinExistence type="inferred from homology"/>
<feature type="compositionally biased region" description="Basic and acidic residues" evidence="7">
    <location>
        <begin position="861"/>
        <end position="874"/>
    </location>
</feature>
<comment type="function">
    <text evidence="1">Acts as a regulatory subunit of the 26S proteasome which is involved in the ATP-dependent degradation of ubiquitinated proteins.</text>
</comment>
<feature type="domain" description="D-isomer specific 2-hydroxyacid dehydrogenase catalytic" evidence="8">
    <location>
        <begin position="1012"/>
        <end position="1290"/>
    </location>
</feature>
<evidence type="ECO:0000256" key="1">
    <source>
        <dbReference type="ARBA" id="ARBA00002187"/>
    </source>
</evidence>
<dbReference type="InterPro" id="IPR040623">
    <property type="entry name" value="RPN2_C"/>
</dbReference>
<dbReference type="InterPro" id="IPR029753">
    <property type="entry name" value="D-isomer_DH_CS"/>
</dbReference>
<evidence type="ECO:0000256" key="5">
    <source>
        <dbReference type="ARBA" id="ARBA00022942"/>
    </source>
</evidence>
<organism evidence="12 13">
    <name type="scientific">Ceriporiopsis subvermispora (strain B)</name>
    <name type="common">White-rot fungus</name>
    <name type="synonym">Gelatoporia subvermispora</name>
    <dbReference type="NCBI Taxonomy" id="914234"/>
    <lineage>
        <taxon>Eukaryota</taxon>
        <taxon>Fungi</taxon>
        <taxon>Dikarya</taxon>
        <taxon>Basidiomycota</taxon>
        <taxon>Agaricomycotina</taxon>
        <taxon>Agaricomycetes</taxon>
        <taxon>Polyporales</taxon>
        <taxon>Gelatoporiaceae</taxon>
        <taxon>Gelatoporia</taxon>
    </lineage>
</organism>
<evidence type="ECO:0000259" key="11">
    <source>
        <dbReference type="Pfam" id="PF21505"/>
    </source>
</evidence>
<evidence type="ECO:0000256" key="3">
    <source>
        <dbReference type="ARBA" id="ARBA00015684"/>
    </source>
</evidence>
<dbReference type="HOGENOM" id="CLU_002323_1_0_1"/>
<evidence type="ECO:0000313" key="13">
    <source>
        <dbReference type="Proteomes" id="UP000016930"/>
    </source>
</evidence>
<dbReference type="GO" id="GO:0043161">
    <property type="term" value="P:proteasome-mediated ubiquitin-dependent protein catabolic process"/>
    <property type="evidence" value="ECO:0007669"/>
    <property type="project" value="TreeGrafter"/>
</dbReference>
<dbReference type="Gene3D" id="1.25.10.10">
    <property type="entry name" value="Leucine-rich Repeat Variant"/>
    <property type="match status" value="1"/>
</dbReference>
<dbReference type="GO" id="GO:0051287">
    <property type="term" value="F:NAD binding"/>
    <property type="evidence" value="ECO:0007669"/>
    <property type="project" value="InterPro"/>
</dbReference>
<evidence type="ECO:0000256" key="6">
    <source>
        <dbReference type="ARBA" id="ARBA00023002"/>
    </source>
</evidence>
<dbReference type="CDD" id="cd12169">
    <property type="entry name" value="PGDH_like_1"/>
    <property type="match status" value="1"/>
</dbReference>
<name>M2PYM8_CERS8</name>
<feature type="domain" description="26S proteasome regulatory subunit RPN2 C-terminal" evidence="10">
    <location>
        <begin position="761"/>
        <end position="907"/>
    </location>
</feature>
<evidence type="ECO:0000256" key="7">
    <source>
        <dbReference type="SAM" id="MobiDB-lite"/>
    </source>
</evidence>
<comment type="similarity">
    <text evidence="2">Belongs to the proteasome subunit S1 family.</text>
</comment>
<dbReference type="PROSITE" id="PS00671">
    <property type="entry name" value="D_2_HYDROXYACID_DH_3"/>
    <property type="match status" value="1"/>
</dbReference>
<dbReference type="SUPFAM" id="SSF51735">
    <property type="entry name" value="NAD(P)-binding Rossmann-fold domains"/>
    <property type="match status" value="1"/>
</dbReference>
<feature type="domain" description="D-isomer specific 2-hydroxyacid dehydrogenase NAD-binding" evidence="9">
    <location>
        <begin position="1088"/>
        <end position="1263"/>
    </location>
</feature>
<dbReference type="GO" id="GO:0034515">
    <property type="term" value="C:proteasome storage granule"/>
    <property type="evidence" value="ECO:0007669"/>
    <property type="project" value="TreeGrafter"/>
</dbReference>
<keyword evidence="5" id="KW-0647">Proteasome</keyword>
<dbReference type="InterPro" id="IPR006140">
    <property type="entry name" value="D-isomer_DH_NAD-bd"/>
</dbReference>
<evidence type="ECO:0000259" key="9">
    <source>
        <dbReference type="Pfam" id="PF02826"/>
    </source>
</evidence>
<dbReference type="InterPro" id="IPR036291">
    <property type="entry name" value="NAD(P)-bd_dom_sf"/>
</dbReference>
<dbReference type="InterPro" id="IPR048570">
    <property type="entry name" value="PSMD1_RPN2_N"/>
</dbReference>
<evidence type="ECO:0000256" key="4">
    <source>
        <dbReference type="ARBA" id="ARBA00022737"/>
    </source>
</evidence>
<gene>
    <name evidence="12" type="ORF">CERSUDRAFT_147453</name>
</gene>
<feature type="compositionally biased region" description="Basic and acidic residues" evidence="7">
    <location>
        <begin position="840"/>
        <end position="849"/>
    </location>
</feature>
<evidence type="ECO:0000259" key="10">
    <source>
        <dbReference type="Pfam" id="PF18004"/>
    </source>
</evidence>
<dbReference type="Pfam" id="PF00389">
    <property type="entry name" value="2-Hacid_dh"/>
    <property type="match status" value="1"/>
</dbReference>
<dbReference type="STRING" id="914234.M2PYM8"/>
<dbReference type="Pfam" id="PF13646">
    <property type="entry name" value="HEAT_2"/>
    <property type="match status" value="1"/>
</dbReference>
<dbReference type="GO" id="GO:0005634">
    <property type="term" value="C:nucleus"/>
    <property type="evidence" value="ECO:0007669"/>
    <property type="project" value="TreeGrafter"/>
</dbReference>
<dbReference type="InterPro" id="IPR011989">
    <property type="entry name" value="ARM-like"/>
</dbReference>
<dbReference type="SUPFAM" id="SSF52283">
    <property type="entry name" value="Formate/glycerate dehydrogenase catalytic domain-like"/>
    <property type="match status" value="1"/>
</dbReference>
<dbReference type="InterPro" id="IPR016024">
    <property type="entry name" value="ARM-type_fold"/>
</dbReference>
<reference evidence="12 13" key="1">
    <citation type="journal article" date="2012" name="Proc. Natl. Acad. Sci. U.S.A.">
        <title>Comparative genomics of Ceriporiopsis subvermispora and Phanerochaete chrysosporium provide insight into selective ligninolysis.</title>
        <authorList>
            <person name="Fernandez-Fueyo E."/>
            <person name="Ruiz-Duenas F.J."/>
            <person name="Ferreira P."/>
            <person name="Floudas D."/>
            <person name="Hibbett D.S."/>
            <person name="Canessa P."/>
            <person name="Larrondo L.F."/>
            <person name="James T.Y."/>
            <person name="Seelenfreund D."/>
            <person name="Lobos S."/>
            <person name="Polanco R."/>
            <person name="Tello M."/>
            <person name="Honda Y."/>
            <person name="Watanabe T."/>
            <person name="Watanabe T."/>
            <person name="Ryu J.S."/>
            <person name="Kubicek C.P."/>
            <person name="Schmoll M."/>
            <person name="Gaskell J."/>
            <person name="Hammel K.E."/>
            <person name="St John F.J."/>
            <person name="Vanden Wymelenberg A."/>
            <person name="Sabat G."/>
            <person name="Splinter BonDurant S."/>
            <person name="Syed K."/>
            <person name="Yadav J.S."/>
            <person name="Doddapaneni H."/>
            <person name="Subramanian V."/>
            <person name="Lavin J.L."/>
            <person name="Oguiza J.A."/>
            <person name="Perez G."/>
            <person name="Pisabarro A.G."/>
            <person name="Ramirez L."/>
            <person name="Santoyo F."/>
            <person name="Master E."/>
            <person name="Coutinho P.M."/>
            <person name="Henrissat B."/>
            <person name="Lombard V."/>
            <person name="Magnuson J.K."/>
            <person name="Kuees U."/>
            <person name="Hori C."/>
            <person name="Igarashi K."/>
            <person name="Samejima M."/>
            <person name="Held B.W."/>
            <person name="Barry K.W."/>
            <person name="LaButti K.M."/>
            <person name="Lapidus A."/>
            <person name="Lindquist E.A."/>
            <person name="Lucas S.M."/>
            <person name="Riley R."/>
            <person name="Salamov A.A."/>
            <person name="Hoffmeister D."/>
            <person name="Schwenk D."/>
            <person name="Hadar Y."/>
            <person name="Yarden O."/>
            <person name="de Vries R.P."/>
            <person name="Wiebenga A."/>
            <person name="Stenlid J."/>
            <person name="Eastwood D."/>
            <person name="Grigoriev I.V."/>
            <person name="Berka R.M."/>
            <person name="Blanchette R.A."/>
            <person name="Kersten P."/>
            <person name="Martinez A.T."/>
            <person name="Vicuna R."/>
            <person name="Cullen D."/>
        </authorList>
    </citation>
    <scope>NUCLEOTIDE SEQUENCE [LARGE SCALE GENOMIC DNA]</scope>
    <source>
        <strain evidence="12 13">B</strain>
    </source>
</reference>
<dbReference type="Pfam" id="PF02826">
    <property type="entry name" value="2-Hacid_dh_C"/>
    <property type="match status" value="1"/>
</dbReference>
<dbReference type="Gene3D" id="3.40.50.720">
    <property type="entry name" value="NAD(P)-binding Rossmann-like Domain"/>
    <property type="match status" value="2"/>
</dbReference>
<dbReference type="SUPFAM" id="SSF48371">
    <property type="entry name" value="ARM repeat"/>
    <property type="match status" value="1"/>
</dbReference>
<feature type="region of interest" description="Disordered" evidence="7">
    <location>
        <begin position="840"/>
        <end position="880"/>
    </location>
</feature>
<dbReference type="EMBL" id="KB445791">
    <property type="protein sequence ID" value="EMD41989.1"/>
    <property type="molecule type" value="Genomic_DNA"/>
</dbReference>
<accession>M2PYM8</accession>
<dbReference type="PANTHER" id="PTHR10943:SF2">
    <property type="entry name" value="26S PROTEASOME NON-ATPASE REGULATORY SUBUNIT 1"/>
    <property type="match status" value="1"/>
</dbReference>